<evidence type="ECO:0000256" key="1">
    <source>
        <dbReference type="SAM" id="SignalP"/>
    </source>
</evidence>
<gene>
    <name evidence="2" type="ordered locus">CRES_0636</name>
</gene>
<dbReference type="AlphaFoldDB" id="F8DZ54"/>
<protein>
    <submittedName>
        <fullName evidence="2">Secreted protein</fullName>
    </submittedName>
</protein>
<feature type="chain" id="PRO_5038900712" evidence="1">
    <location>
        <begin position="24"/>
        <end position="172"/>
    </location>
</feature>
<dbReference type="EMBL" id="CP002857">
    <property type="protein sequence ID" value="AEI08995.1"/>
    <property type="molecule type" value="Genomic_DNA"/>
</dbReference>
<keyword evidence="3" id="KW-1185">Reference proteome</keyword>
<dbReference type="HOGENOM" id="CLU_132539_0_0_11"/>
<proteinExistence type="predicted"/>
<accession>F8DZ54</accession>
<name>F8DZ54_CORRG</name>
<dbReference type="eggNOG" id="ENOG5031FSM">
    <property type="taxonomic scope" value="Bacteria"/>
</dbReference>
<feature type="signal peptide" evidence="1">
    <location>
        <begin position="1"/>
        <end position="23"/>
    </location>
</feature>
<reference evidence="2 3" key="1">
    <citation type="journal article" date="2012" name="BMC Genomics">
        <title>Complete genome sequence, lifestyle, and multi-drug resistance of the human pathogen Corynebacterium resistens DSM 45100 isolated from blood samples of a leukemia patient.</title>
        <authorList>
            <person name="Schroder J."/>
            <person name="Maus I."/>
            <person name="Meyer K."/>
            <person name="Wordemann S."/>
            <person name="Blom J."/>
            <person name="Jaenicke S."/>
            <person name="Schneider J."/>
            <person name="Trost E."/>
            <person name="Tauch A."/>
        </authorList>
    </citation>
    <scope>NUCLEOTIDE SEQUENCE [LARGE SCALE GENOMIC DNA]</scope>
    <source>
        <strain evidence="3">DSM 45100 / JCM 12819 / CCUG 50093 / GTC 2026 / SICGH 158</strain>
    </source>
</reference>
<dbReference type="KEGG" id="crd:CRES_0636"/>
<keyword evidence="1" id="KW-0732">Signal</keyword>
<evidence type="ECO:0000313" key="3">
    <source>
        <dbReference type="Proteomes" id="UP000000492"/>
    </source>
</evidence>
<sequence length="172" mass="17326">MQRAKKTVATVGLFLLCSTPAWAQAEHVSGGQAAELNSNSTKLQGHAFVFQGPDGTRTIDTQGSRIIPNLLPSDQVHVEGNVINIVNGQGRLVGSSKADLPEGLKLRLIDGFVIATDADGISARCIANKWVGLGLNVVGDALVCAPFGAATGGAGGFACGAAVGAGITAASC</sequence>
<dbReference type="Proteomes" id="UP000000492">
    <property type="component" value="Chromosome"/>
</dbReference>
<evidence type="ECO:0000313" key="2">
    <source>
        <dbReference type="EMBL" id="AEI08995.1"/>
    </source>
</evidence>
<organism evidence="2 3">
    <name type="scientific">Corynebacterium resistens (strain DSM 45100 / JCM 12819 / GTC 2026 / SICGH 158)</name>
    <dbReference type="NCBI Taxonomy" id="662755"/>
    <lineage>
        <taxon>Bacteria</taxon>
        <taxon>Bacillati</taxon>
        <taxon>Actinomycetota</taxon>
        <taxon>Actinomycetes</taxon>
        <taxon>Mycobacteriales</taxon>
        <taxon>Corynebacteriaceae</taxon>
        <taxon>Corynebacterium</taxon>
    </lineage>
</organism>